<dbReference type="InterPro" id="IPR044068">
    <property type="entry name" value="CB"/>
</dbReference>
<dbReference type="InterPro" id="IPR013762">
    <property type="entry name" value="Integrase-like_cat_sf"/>
</dbReference>
<name>A0AAJ4IGX8_9VIBR</name>
<evidence type="ECO:0000313" key="8">
    <source>
        <dbReference type="Proteomes" id="UP000594435"/>
    </source>
</evidence>
<reference evidence="7 8" key="1">
    <citation type="submission" date="2020-11" db="EMBL/GenBank/DDBJ databases">
        <title>Complete and Circularized Genome Assembly of a human isolate of Vibrio navarrensis biotype pommerensis with MiSeq and MinION Sequence Data.</title>
        <authorList>
            <person name="Schwartz K."/>
            <person name="Borowiak M."/>
            <person name="Deneke C."/>
            <person name="Balau V."/>
            <person name="Metelmann C."/>
            <person name="Strauch E."/>
        </authorList>
    </citation>
    <scope>NUCLEOTIDE SEQUENCE [LARGE SCALE GENOMIC DNA]</scope>
    <source>
        <strain evidence="7 8">20-VB00237</strain>
        <plasmid evidence="7 8">pVN20-VB00237</plasmid>
    </source>
</reference>
<dbReference type="EMBL" id="CP065219">
    <property type="protein sequence ID" value="QPL56577.1"/>
    <property type="molecule type" value="Genomic_DNA"/>
</dbReference>
<evidence type="ECO:0000313" key="7">
    <source>
        <dbReference type="EMBL" id="QPL56577.1"/>
    </source>
</evidence>
<keyword evidence="2 4" id="KW-0238">DNA-binding</keyword>
<protein>
    <submittedName>
        <fullName evidence="7">Tyrosine-type recombinase/integrase</fullName>
    </submittedName>
</protein>
<dbReference type="InterPro" id="IPR010998">
    <property type="entry name" value="Integrase_recombinase_N"/>
</dbReference>
<dbReference type="InterPro" id="IPR052925">
    <property type="entry name" value="Phage_Integrase-like_Recomb"/>
</dbReference>
<proteinExistence type="predicted"/>
<dbReference type="PANTHER" id="PTHR34605">
    <property type="entry name" value="PHAGE_INTEGRASE DOMAIN-CONTAINING PROTEIN"/>
    <property type="match status" value="1"/>
</dbReference>
<dbReference type="GO" id="GO:0006310">
    <property type="term" value="P:DNA recombination"/>
    <property type="evidence" value="ECO:0007669"/>
    <property type="project" value="UniProtKB-KW"/>
</dbReference>
<dbReference type="InterPro" id="IPR011010">
    <property type="entry name" value="DNA_brk_join_enz"/>
</dbReference>
<evidence type="ECO:0000256" key="4">
    <source>
        <dbReference type="PROSITE-ProRule" id="PRU01248"/>
    </source>
</evidence>
<geneLocation type="plasmid" evidence="7 8">
    <name>pVN20-VB00237</name>
</geneLocation>
<dbReference type="GO" id="GO:0015074">
    <property type="term" value="P:DNA integration"/>
    <property type="evidence" value="ECO:0007669"/>
    <property type="project" value="UniProtKB-KW"/>
</dbReference>
<evidence type="ECO:0000256" key="2">
    <source>
        <dbReference type="ARBA" id="ARBA00023125"/>
    </source>
</evidence>
<dbReference type="PANTHER" id="PTHR34605:SF3">
    <property type="entry name" value="P CELL-TYPE AGGLUTINATION PROTEIN MAP4-LIKE-RELATED"/>
    <property type="match status" value="1"/>
</dbReference>
<evidence type="ECO:0000259" key="6">
    <source>
        <dbReference type="PROSITE" id="PS51900"/>
    </source>
</evidence>
<dbReference type="InterPro" id="IPR002104">
    <property type="entry name" value="Integrase_catalytic"/>
</dbReference>
<feature type="domain" description="Tyr recombinase" evidence="5">
    <location>
        <begin position="152"/>
        <end position="361"/>
    </location>
</feature>
<dbReference type="SUPFAM" id="SSF56349">
    <property type="entry name" value="DNA breaking-rejoining enzymes"/>
    <property type="match status" value="1"/>
</dbReference>
<dbReference type="PROSITE" id="PS51900">
    <property type="entry name" value="CB"/>
    <property type="match status" value="1"/>
</dbReference>
<dbReference type="Gene3D" id="1.10.150.130">
    <property type="match status" value="1"/>
</dbReference>
<dbReference type="Gene3D" id="1.10.443.10">
    <property type="entry name" value="Intergrase catalytic core"/>
    <property type="match status" value="1"/>
</dbReference>
<evidence type="ECO:0000256" key="1">
    <source>
        <dbReference type="ARBA" id="ARBA00022908"/>
    </source>
</evidence>
<keyword evidence="3" id="KW-0233">DNA recombination</keyword>
<dbReference type="SUPFAM" id="SSF47823">
    <property type="entry name" value="lambda integrase-like, N-terminal domain"/>
    <property type="match status" value="1"/>
</dbReference>
<keyword evidence="7" id="KW-0614">Plasmid</keyword>
<feature type="domain" description="Core-binding (CB)" evidence="6">
    <location>
        <begin position="42"/>
        <end position="123"/>
    </location>
</feature>
<evidence type="ECO:0000256" key="3">
    <source>
        <dbReference type="ARBA" id="ARBA00023172"/>
    </source>
</evidence>
<dbReference type="AlphaFoldDB" id="A0AAJ4IGX8"/>
<dbReference type="RefSeq" id="WP_045569198.1">
    <property type="nucleotide sequence ID" value="NZ_CP065219.1"/>
</dbReference>
<dbReference type="Proteomes" id="UP000594435">
    <property type="component" value="Plasmid pVN20-VB00237"/>
</dbReference>
<sequence length="368" mass="41571">MIENQLSLLGDFSDVRPEHVEAAIRAAQKKGVNVATSPQFQAVFDHLLHEFEKRKERYSPNTLRRLKSAWKCFVDWCVRNHRDSLPASPATVETFFIEHANELHRNTLAIYRWAISRFHRVTGCPDPCIDIHVEDRIKAISRKKVRSGEVIKQASPFTERHLMSLIELWGGNERLLIKRNLALLAAAYESMLRAAELANIRLCDLHLEDGIAILTIPVTKTNHSGEPDTCILSEDVVSLILDYTDAAKLDIGADGYLFVGISKHNSCFKPKVDEATGEQIHKGITTKLVEKIFYSAWHDLGLKRHGIKPFTGHSARVGATQDLLRKGYSTLQIQQSGRWSSEAMVLRYGRGILARESAMAKSRIKKRA</sequence>
<dbReference type="PROSITE" id="PS51898">
    <property type="entry name" value="TYR_RECOMBINASE"/>
    <property type="match status" value="1"/>
</dbReference>
<gene>
    <name evidence="7" type="ORF">I3X05_23330</name>
</gene>
<dbReference type="GO" id="GO:0003677">
    <property type="term" value="F:DNA binding"/>
    <property type="evidence" value="ECO:0007669"/>
    <property type="project" value="UniProtKB-UniRule"/>
</dbReference>
<dbReference type="Pfam" id="PF00589">
    <property type="entry name" value="Phage_integrase"/>
    <property type="match status" value="1"/>
</dbReference>
<keyword evidence="1" id="KW-0229">DNA integration</keyword>
<accession>A0AAJ4IGX8</accession>
<evidence type="ECO:0000259" key="5">
    <source>
        <dbReference type="PROSITE" id="PS51898"/>
    </source>
</evidence>
<organism evidence="7 8">
    <name type="scientific">Vibrio navarrensis</name>
    <dbReference type="NCBI Taxonomy" id="29495"/>
    <lineage>
        <taxon>Bacteria</taxon>
        <taxon>Pseudomonadati</taxon>
        <taxon>Pseudomonadota</taxon>
        <taxon>Gammaproteobacteria</taxon>
        <taxon>Vibrionales</taxon>
        <taxon>Vibrionaceae</taxon>
        <taxon>Vibrio</taxon>
    </lineage>
</organism>